<dbReference type="PANTHER" id="PTHR43941">
    <property type="entry name" value="STRUCTURAL MAINTENANCE OF CHROMOSOMES PROTEIN 2"/>
    <property type="match status" value="1"/>
</dbReference>
<gene>
    <name evidence="3" type="ORF">ANANG_G00193170</name>
</gene>
<feature type="region of interest" description="Disordered" evidence="2">
    <location>
        <begin position="1645"/>
        <end position="1670"/>
    </location>
</feature>
<feature type="region of interest" description="Disordered" evidence="2">
    <location>
        <begin position="1457"/>
        <end position="1498"/>
    </location>
</feature>
<feature type="coiled-coil region" evidence="1">
    <location>
        <begin position="95"/>
        <end position="437"/>
    </location>
</feature>
<evidence type="ECO:0008006" key="5">
    <source>
        <dbReference type="Google" id="ProtNLM"/>
    </source>
</evidence>
<feature type="compositionally biased region" description="Polar residues" evidence="2">
    <location>
        <begin position="1716"/>
        <end position="1728"/>
    </location>
</feature>
<proteinExistence type="predicted"/>
<keyword evidence="1" id="KW-0175">Coiled coil</keyword>
<feature type="coiled-coil region" evidence="1">
    <location>
        <begin position="507"/>
        <end position="594"/>
    </location>
</feature>
<feature type="compositionally biased region" description="Basic and acidic residues" evidence="2">
    <location>
        <begin position="1757"/>
        <end position="1768"/>
    </location>
</feature>
<name>A0A9D3M8I7_ANGAN</name>
<dbReference type="PANTHER" id="PTHR43941:SF1">
    <property type="entry name" value="STRUCTURAL MAINTENANCE OF CHROMOSOMES PROTEIN 2"/>
    <property type="match status" value="1"/>
</dbReference>
<sequence length="1798" mass="201866">MELTRACQKQYELEQELAFHKIDAKFEPLPYYPDQEYELEGGLPVESPYIGKARQKRNPFVPEAVAPDGQLGHTDTDAPPSGGSTDPPGYGHAQVQAAEERLGQLRREIESAEQQILRASAELRQLEDAVSQKRITEAEKEQLRQQLRGKMSLLQEARGEAQALEAQLDRSRDQMSRAQGELEQLQDALDGLDPGDPRHAHVRAQVSSKTQQLDIMSRKCRELEARLDDMLTRIAKETEEIKDLEQQLTDGQIAANEALKRDLEGIIAGLQEYLQGVKGQARRAQADCHRLERERDALQRRLQDSEEQRSQLEIVAMDAESAREEAARLERELDGLREAQTQVSAYEAELEVQLQQRDTEAGQLREELGRLRRLSQMERSAVQAELDKERQAKENALVQVQLASERQQENQRLLAQLHTLQEERSLLRGQLSALQGELEEARGSLLNPQEVTQRLEDLRRSITSGLGEVRPRGEGDALGGSLAQLQRELRGGGEEHRAACDSAAQARVAAERREGEMEAELRRLREELREVQEVQSLTERQLHEAEEERDRLLAELEDRANQTKVDESRTRQQLRSLEDEVREMKRSMTSADKMAAQQLTAAKDQLRSLHGTVRKINQERAEDAEEMEGFRTEAAAAAQDLARAEAEIQLLQRLLKDREQQIHELDSNAQGVPSSAGQQLELERLSRALDRQQAQTKRLWEQLAQAREDNRGNLEELVEEIAALRDTLAQQCSFVSNLGDPHRSRGCWYYVPSPPNPPSVGSQGTRDSGLGSQYPPSPERGRRRGRKEREDQAGGYWMFSPLRSRRTGTRGRRGEPRDSGGESDGDSSASGRRFVAPPGSAAYAVPPDGSALPHGAVISHAPAAGLSRASSGAPRPELPGLRAASRQLPRAPGPGGGPALQRPGTPGHGEGAGAATGAEEEGGASERRRAAAAGPASGPGGGAAGATTGRQPNAQTQGVSGGQWELLGGGGAGVPAAAGEALEEVECVEKTLLRRRSELREADRLLLEAESDLKDTRAKTREILQRYGKAQQRVGDTELELEELEKRAQDSATQLVEANLQLRTLQEEVQELRRQRVEEEQTLQEVEEVVESQDALFQDLSSKVQTATERLEALQSELDQAESREARHLETLREAESMLGQRRSELDALTTRVAQQQEELAVLNRKLGQRREEDRLLQESGEQRRRSLVEVLKQGEEEVQDLQRNIKELRADLATLSALKGELDSQVVEQRAGASLAKQEAEREEETLRSVLAQISKHKAELKYVLEMVELETSELEGVKLQHEQRLDQLEQSQESLLQVRVELEKLAQVAQQQRAEGERQRRQLEQERAELEALQLEAGGARESVEAQRRDRAALEEQCRNLEARRGHAERCLATAEEGARAAEAELTRLEAELDRMKREHRRARARGRRPAETPPQPSGSWKDACVSVSEKREELKGLQETLSDARQQLQQVEEEVRAATRRREELLEEQQRQEEELEKGAERAREVMHRGEELEAELDKKHARLQQQEKSLQVLQQDALDTEELQAQRLQKLQSQLQAVEGALAERGEQLQRAAASASGAEERKRLVRLSLYQERVRLQRELVAVDQAARENHQRAKDLEEELNCVSQELLGLRDKLRSQEEGETRRRGIREAMRSLRSEVRAEIRELETPPSDASDTESLKENHPLFTPSLGRVAFSTKDEQWRGEALREKLQQQEDHLKAQLRRRMWSQEEALSQRRQQTEGSLQGLRRRVDKLDELVNGSADFPTAGHSEPPPKHGRPDVPEAGRSLGGSARSCSPVRLDPALPEKDQGSSW</sequence>
<evidence type="ECO:0000313" key="3">
    <source>
        <dbReference type="EMBL" id="KAG5840863.1"/>
    </source>
</evidence>
<dbReference type="GO" id="GO:0007076">
    <property type="term" value="P:mitotic chromosome condensation"/>
    <property type="evidence" value="ECO:0007669"/>
    <property type="project" value="TreeGrafter"/>
</dbReference>
<evidence type="ECO:0000256" key="1">
    <source>
        <dbReference type="SAM" id="Coils"/>
    </source>
</evidence>
<evidence type="ECO:0000256" key="2">
    <source>
        <dbReference type="SAM" id="MobiDB-lite"/>
    </source>
</evidence>
<organism evidence="3 4">
    <name type="scientific">Anguilla anguilla</name>
    <name type="common">European freshwater eel</name>
    <name type="synonym">Muraena anguilla</name>
    <dbReference type="NCBI Taxonomy" id="7936"/>
    <lineage>
        <taxon>Eukaryota</taxon>
        <taxon>Metazoa</taxon>
        <taxon>Chordata</taxon>
        <taxon>Craniata</taxon>
        <taxon>Vertebrata</taxon>
        <taxon>Euteleostomi</taxon>
        <taxon>Actinopterygii</taxon>
        <taxon>Neopterygii</taxon>
        <taxon>Teleostei</taxon>
        <taxon>Anguilliformes</taxon>
        <taxon>Anguillidae</taxon>
        <taxon>Anguilla</taxon>
    </lineage>
</organism>
<feature type="coiled-coil region" evidence="1">
    <location>
        <begin position="1592"/>
        <end position="1619"/>
    </location>
</feature>
<feature type="compositionally biased region" description="Basic residues" evidence="2">
    <location>
        <begin position="1400"/>
        <end position="1410"/>
    </location>
</feature>
<dbReference type="GO" id="GO:0003682">
    <property type="term" value="F:chromatin binding"/>
    <property type="evidence" value="ECO:0007669"/>
    <property type="project" value="TreeGrafter"/>
</dbReference>
<feature type="coiled-coil region" evidence="1">
    <location>
        <begin position="627"/>
        <end position="727"/>
    </location>
</feature>
<dbReference type="Gene3D" id="1.20.120.330">
    <property type="entry name" value="Nucleotidyltransferases domain 2"/>
    <property type="match status" value="1"/>
</dbReference>
<dbReference type="EMBL" id="JAFIRN010000010">
    <property type="protein sequence ID" value="KAG5840863.1"/>
    <property type="molecule type" value="Genomic_DNA"/>
</dbReference>
<dbReference type="GO" id="GO:0000793">
    <property type="term" value="C:condensed chromosome"/>
    <property type="evidence" value="ECO:0007669"/>
    <property type="project" value="TreeGrafter"/>
</dbReference>
<reference evidence="3" key="1">
    <citation type="submission" date="2021-01" db="EMBL/GenBank/DDBJ databases">
        <title>A chromosome-scale assembly of European eel, Anguilla anguilla.</title>
        <authorList>
            <person name="Henkel C."/>
            <person name="Jong-Raadsen S.A."/>
            <person name="Dufour S."/>
            <person name="Weltzien F.-A."/>
            <person name="Palstra A.P."/>
            <person name="Pelster B."/>
            <person name="Spaink H.P."/>
            <person name="Van Den Thillart G.E."/>
            <person name="Jansen H."/>
            <person name="Zahm M."/>
            <person name="Klopp C."/>
            <person name="Cedric C."/>
            <person name="Louis A."/>
            <person name="Berthelot C."/>
            <person name="Parey E."/>
            <person name="Roest Crollius H."/>
            <person name="Montfort J."/>
            <person name="Robinson-Rechavi M."/>
            <person name="Bucao C."/>
            <person name="Bouchez O."/>
            <person name="Gislard M."/>
            <person name="Lluch J."/>
            <person name="Milhes M."/>
            <person name="Lampietro C."/>
            <person name="Lopez Roques C."/>
            <person name="Donnadieu C."/>
            <person name="Braasch I."/>
            <person name="Desvignes T."/>
            <person name="Postlethwait J."/>
            <person name="Bobe J."/>
            <person name="Guiguen Y."/>
            <person name="Dirks R."/>
        </authorList>
    </citation>
    <scope>NUCLEOTIDE SEQUENCE</scope>
    <source>
        <strain evidence="3">Tag_6206</strain>
        <tissue evidence="3">Liver</tissue>
    </source>
</reference>
<feature type="region of interest" description="Disordered" evidence="2">
    <location>
        <begin position="756"/>
        <end position="975"/>
    </location>
</feature>
<evidence type="ECO:0000313" key="4">
    <source>
        <dbReference type="Proteomes" id="UP001044222"/>
    </source>
</evidence>
<feature type="region of interest" description="Disordered" evidence="2">
    <location>
        <begin position="1744"/>
        <end position="1798"/>
    </location>
</feature>
<accession>A0A9D3M8I7</accession>
<feature type="compositionally biased region" description="Basic and acidic residues" evidence="2">
    <location>
        <begin position="1789"/>
        <end position="1798"/>
    </location>
</feature>
<feature type="region of interest" description="Disordered" evidence="2">
    <location>
        <begin position="54"/>
        <end position="93"/>
    </location>
</feature>
<feature type="region of interest" description="Disordered" evidence="2">
    <location>
        <begin position="1714"/>
        <end position="1733"/>
    </location>
</feature>
<dbReference type="GO" id="GO:0000785">
    <property type="term" value="C:chromatin"/>
    <property type="evidence" value="ECO:0007669"/>
    <property type="project" value="TreeGrafter"/>
</dbReference>
<dbReference type="Proteomes" id="UP001044222">
    <property type="component" value="Chromosome 10"/>
</dbReference>
<protein>
    <recommendedName>
        <fullName evidence="5">Centriolin</fullName>
    </recommendedName>
</protein>
<feature type="region of interest" description="Disordered" evidence="2">
    <location>
        <begin position="1395"/>
        <end position="1429"/>
    </location>
</feature>
<comment type="caution">
    <text evidence="3">The sequence shown here is derived from an EMBL/GenBank/DDBJ whole genome shotgun (WGS) entry which is preliminary data.</text>
</comment>
<dbReference type="GO" id="GO:0000796">
    <property type="term" value="C:condensin complex"/>
    <property type="evidence" value="ECO:0007669"/>
    <property type="project" value="TreeGrafter"/>
</dbReference>
<keyword evidence="4" id="KW-1185">Reference proteome</keyword>